<dbReference type="CDD" id="cd07153">
    <property type="entry name" value="Fur_like"/>
    <property type="match status" value="1"/>
</dbReference>
<keyword evidence="7" id="KW-0479">Metal-binding</keyword>
<feature type="binding site" evidence="7">
    <location>
        <position position="88"/>
    </location>
    <ligand>
        <name>Zn(2+)</name>
        <dbReference type="ChEBI" id="CHEBI:29105"/>
    </ligand>
</feature>
<dbReference type="Proteomes" id="UP000199182">
    <property type="component" value="Unassembled WGS sequence"/>
</dbReference>
<dbReference type="GO" id="GO:0000976">
    <property type="term" value="F:transcription cis-regulatory region binding"/>
    <property type="evidence" value="ECO:0007669"/>
    <property type="project" value="TreeGrafter"/>
</dbReference>
<feature type="binding site" evidence="7">
    <location>
        <position position="128"/>
    </location>
    <ligand>
        <name>Zn(2+)</name>
        <dbReference type="ChEBI" id="CHEBI:29105"/>
    </ligand>
</feature>
<evidence type="ECO:0000256" key="1">
    <source>
        <dbReference type="ARBA" id="ARBA00007957"/>
    </source>
</evidence>
<evidence type="ECO:0000313" key="10">
    <source>
        <dbReference type="Proteomes" id="UP000199182"/>
    </source>
</evidence>
<evidence type="ECO:0000256" key="4">
    <source>
        <dbReference type="ARBA" id="ARBA00023015"/>
    </source>
</evidence>
<organism evidence="9 10">
    <name type="scientific">Acetanaerobacterium elongatum</name>
    <dbReference type="NCBI Taxonomy" id="258515"/>
    <lineage>
        <taxon>Bacteria</taxon>
        <taxon>Bacillati</taxon>
        <taxon>Bacillota</taxon>
        <taxon>Clostridia</taxon>
        <taxon>Eubacteriales</taxon>
        <taxon>Oscillospiraceae</taxon>
        <taxon>Acetanaerobacterium</taxon>
    </lineage>
</organism>
<keyword evidence="8" id="KW-0408">Iron</keyword>
<dbReference type="InterPro" id="IPR043135">
    <property type="entry name" value="Fur_C"/>
</dbReference>
<dbReference type="SUPFAM" id="SSF46785">
    <property type="entry name" value="Winged helix' DNA-binding domain"/>
    <property type="match status" value="1"/>
</dbReference>
<accession>A0A1G9ZK05</accession>
<comment type="similarity">
    <text evidence="1">Belongs to the Fur family.</text>
</comment>
<sequence length="142" mass="15572">MGIDILDSLGIKVTKQRRAILNVILQAEVPLSADEIYARLAQDGTNFSTVYRTLATLAEKGALIKVGEAGAKTLFQLKDHTHKHHLICTECRKVLEIDECPIEALSHEIADSTGFKITGHCLELTGVCPSCARHLLKDVKPK</sequence>
<evidence type="ECO:0000313" key="9">
    <source>
        <dbReference type="EMBL" id="SDN21341.1"/>
    </source>
</evidence>
<dbReference type="GO" id="GO:0008270">
    <property type="term" value="F:zinc ion binding"/>
    <property type="evidence" value="ECO:0007669"/>
    <property type="project" value="TreeGrafter"/>
</dbReference>
<dbReference type="GO" id="GO:0003700">
    <property type="term" value="F:DNA-binding transcription factor activity"/>
    <property type="evidence" value="ECO:0007669"/>
    <property type="project" value="InterPro"/>
</dbReference>
<keyword evidence="4" id="KW-0805">Transcription regulation</keyword>
<evidence type="ECO:0000256" key="3">
    <source>
        <dbReference type="ARBA" id="ARBA00022833"/>
    </source>
</evidence>
<feature type="binding site" evidence="8">
    <location>
        <position position="103"/>
    </location>
    <ligand>
        <name>Fe cation</name>
        <dbReference type="ChEBI" id="CHEBI:24875"/>
    </ligand>
</feature>
<keyword evidence="6" id="KW-0804">Transcription</keyword>
<dbReference type="Gene3D" id="3.30.1490.190">
    <property type="match status" value="1"/>
</dbReference>
<keyword evidence="5" id="KW-0238">DNA-binding</keyword>
<evidence type="ECO:0000256" key="2">
    <source>
        <dbReference type="ARBA" id="ARBA00022491"/>
    </source>
</evidence>
<keyword evidence="10" id="KW-1185">Reference proteome</keyword>
<feature type="binding site" evidence="7">
    <location>
        <position position="91"/>
    </location>
    <ligand>
        <name>Zn(2+)</name>
        <dbReference type="ChEBI" id="CHEBI:29105"/>
    </ligand>
</feature>
<dbReference type="PANTHER" id="PTHR33202">
    <property type="entry name" value="ZINC UPTAKE REGULATION PROTEIN"/>
    <property type="match status" value="1"/>
</dbReference>
<feature type="binding site" evidence="8">
    <location>
        <position position="120"/>
    </location>
    <ligand>
        <name>Fe cation</name>
        <dbReference type="ChEBI" id="CHEBI:24875"/>
    </ligand>
</feature>
<dbReference type="RefSeq" id="WP_162840343.1">
    <property type="nucleotide sequence ID" value="NZ_FNID01000013.1"/>
</dbReference>
<dbReference type="AlphaFoldDB" id="A0A1G9ZK05"/>
<protein>
    <submittedName>
        <fullName evidence="9">Fur family transcriptional regulator, ferric uptake regulator</fullName>
    </submittedName>
</protein>
<reference evidence="9 10" key="1">
    <citation type="submission" date="2016-10" db="EMBL/GenBank/DDBJ databases">
        <authorList>
            <person name="de Groot N.N."/>
        </authorList>
    </citation>
    <scope>NUCLEOTIDE SEQUENCE [LARGE SCALE GENOMIC DNA]</scope>
    <source>
        <strain evidence="9 10">CGMCC 1.5012</strain>
    </source>
</reference>
<dbReference type="EMBL" id="FNID01000013">
    <property type="protein sequence ID" value="SDN21341.1"/>
    <property type="molecule type" value="Genomic_DNA"/>
</dbReference>
<evidence type="ECO:0000256" key="6">
    <source>
        <dbReference type="ARBA" id="ARBA00023163"/>
    </source>
</evidence>
<dbReference type="GO" id="GO:1900376">
    <property type="term" value="P:regulation of secondary metabolite biosynthetic process"/>
    <property type="evidence" value="ECO:0007669"/>
    <property type="project" value="TreeGrafter"/>
</dbReference>
<gene>
    <name evidence="9" type="ORF">SAMN05192585_11380</name>
</gene>
<evidence type="ECO:0000256" key="8">
    <source>
        <dbReference type="PIRSR" id="PIRSR602481-2"/>
    </source>
</evidence>
<dbReference type="InterPro" id="IPR036388">
    <property type="entry name" value="WH-like_DNA-bd_sf"/>
</dbReference>
<name>A0A1G9ZK05_9FIRM</name>
<feature type="binding site" evidence="7">
    <location>
        <position position="131"/>
    </location>
    <ligand>
        <name>Zn(2+)</name>
        <dbReference type="ChEBI" id="CHEBI:29105"/>
    </ligand>
</feature>
<evidence type="ECO:0000256" key="5">
    <source>
        <dbReference type="ARBA" id="ARBA00023125"/>
    </source>
</evidence>
<feature type="binding site" evidence="8">
    <location>
        <position position="82"/>
    </location>
    <ligand>
        <name>Fe cation</name>
        <dbReference type="ChEBI" id="CHEBI:24875"/>
    </ligand>
</feature>
<dbReference type="GO" id="GO:0045892">
    <property type="term" value="P:negative regulation of DNA-templated transcription"/>
    <property type="evidence" value="ECO:0007669"/>
    <property type="project" value="TreeGrafter"/>
</dbReference>
<dbReference type="Pfam" id="PF01475">
    <property type="entry name" value="FUR"/>
    <property type="match status" value="1"/>
</dbReference>
<keyword evidence="2" id="KW-0678">Repressor</keyword>
<comment type="cofactor">
    <cofactor evidence="8">
        <name>Mn(2+)</name>
        <dbReference type="ChEBI" id="CHEBI:29035"/>
    </cofactor>
    <cofactor evidence="8">
        <name>Fe(2+)</name>
        <dbReference type="ChEBI" id="CHEBI:29033"/>
    </cofactor>
    <text evidence="8">Binds 1 Mn(2+) or Fe(2+) ion per subunit.</text>
</comment>
<dbReference type="PANTHER" id="PTHR33202:SF7">
    <property type="entry name" value="FERRIC UPTAKE REGULATION PROTEIN"/>
    <property type="match status" value="1"/>
</dbReference>
<comment type="cofactor">
    <cofactor evidence="7">
        <name>Zn(2+)</name>
        <dbReference type="ChEBI" id="CHEBI:29105"/>
    </cofactor>
    <text evidence="7">Binds 1 zinc ion per subunit.</text>
</comment>
<dbReference type="InterPro" id="IPR002481">
    <property type="entry name" value="FUR"/>
</dbReference>
<evidence type="ECO:0000256" key="7">
    <source>
        <dbReference type="PIRSR" id="PIRSR602481-1"/>
    </source>
</evidence>
<dbReference type="InterPro" id="IPR036390">
    <property type="entry name" value="WH_DNA-bd_sf"/>
</dbReference>
<dbReference type="STRING" id="258515.SAMN05192585_11380"/>
<dbReference type="Gene3D" id="1.10.10.10">
    <property type="entry name" value="Winged helix-like DNA-binding domain superfamily/Winged helix DNA-binding domain"/>
    <property type="match status" value="1"/>
</dbReference>
<keyword evidence="3 7" id="KW-0862">Zinc</keyword>
<proteinExistence type="inferred from homology"/>